<protein>
    <submittedName>
        <fullName evidence="1">Pathogenicity factor</fullName>
    </submittedName>
</protein>
<organism evidence="1 2">
    <name type="scientific">Candidatus Pantoea floridensis</name>
    <dbReference type="NCBI Taxonomy" id="1938870"/>
    <lineage>
        <taxon>Bacteria</taxon>
        <taxon>Pseudomonadati</taxon>
        <taxon>Pseudomonadota</taxon>
        <taxon>Gammaproteobacteria</taxon>
        <taxon>Enterobacterales</taxon>
        <taxon>Erwiniaceae</taxon>
        <taxon>Pantoea</taxon>
    </lineage>
</organism>
<gene>
    <name evidence="1" type="ORF">SAMN06273570_4198</name>
</gene>
<name>A0A286C012_9GAMM</name>
<accession>A0A286C012</accession>
<reference evidence="2" key="1">
    <citation type="submission" date="2017-09" db="EMBL/GenBank/DDBJ databases">
        <authorList>
            <person name="Varghese N."/>
            <person name="Submissions S."/>
        </authorList>
    </citation>
    <scope>NUCLEOTIDE SEQUENCE [LARGE SCALE GENOMIC DNA]</scope>
    <source>
        <strain evidence="2">JKS000234</strain>
    </source>
</reference>
<keyword evidence="2" id="KW-1185">Reference proteome</keyword>
<evidence type="ECO:0000313" key="1">
    <source>
        <dbReference type="EMBL" id="SOD39744.1"/>
    </source>
</evidence>
<dbReference type="RefSeq" id="WP_097097512.1">
    <property type="nucleotide sequence ID" value="NZ_OCMY01000001.1"/>
</dbReference>
<dbReference type="EMBL" id="OCMY01000001">
    <property type="protein sequence ID" value="SOD39744.1"/>
    <property type="molecule type" value="Genomic_DNA"/>
</dbReference>
<dbReference type="Proteomes" id="UP000219271">
    <property type="component" value="Unassembled WGS sequence"/>
</dbReference>
<proteinExistence type="predicted"/>
<dbReference type="InterPro" id="IPR021085">
    <property type="entry name" value="AvrE_T3Es"/>
</dbReference>
<sequence>MNLPSFRNPFVKRQPILTEVNPPTSNVFNKNKPLPSLPSEPSSLLSKATLNKNQKIEFIENNENQPITSLLNKTVGNPSLSYQLALSSDDQTRQILLDKKGRLISISSGDEGMIGITHSQKKKEWEQPKSSGFFHKKKPQSVDVSLINEFVKIGHEKITLPDKLLTDFLTDSASDNSCRYRLHMKALYSFDTPSQKWVKVNAAPERHTHLYSEPDNKVWCVKDEKILACLSPDSAATPPIPAFENKIEHFSISREGHALVQTNNDDDKIQKIFWIEDVSRPAKKTELSLPPRYSCRKTAIVNKTVMAIDYRGGLQCGPLPSAFDPVLHLDSGAMNVLTQRINQQISSVIGPGFRIDDIGQVKENTIRFIVNDAQDQKHYLTMKIDNLDASVLSAWNVSDSLIIDNQKGLEPFTPDLHNIIDLERLGKITVFDKRPYFYNPRSQHWELTNEERSDRVKLSVLHAGLDGQPWMLKDGKIKKLKIREHSQKQSHSDHIFALHQLKKTVSVDRTIPDMDADHHLTDFAAADVNNVVSINANGGINFHTQLSNRVMTNHQLSEQIAIPDFKPKAVAMTSDKSLLLLGGKGELFSLSEESWMNGKVSPLIPLLPPSGTDNKLVELVSLHTIGPGKIAAQDASGNSWRLESHRWVSLEQHKPVSSVMDAVFNDLARDDHTKAIPGTGIKVKAHSQLLNMDKHHKLKTKFSDRLDSFVFRPTMEWPRPLKNVAYGVQHSFSGREGLKPVYQMQSELLSRLNEVSQDDQQEFLKPLSLRLKELRPMATNGAELKLMEDISDLTDLLAVSVTHHAKIIAQHYGILDKDFRQRVRPSLKRTKSGLLNVASSRSTNLTQQLSSSLNMFPAELNNEAGNLFSSMVEHKIILNHQKESVPASMQRDVHDDIGLIKSRLIHDVLTLREFHRLMGEIETAMKEDVRRPEFINEMIEKTANLRFGVWESNPVKGITDMGFSNHSGLESTYDAIRQMVKAFSKENHGVNVTARTVMDVEDSEGLENKMIDSLRSMETNESMGFTRSYGITTAVSSYFSRALFVSAGATGRVGRGYVMNISRSETGFNLSFSKSSSATGAVQLGLVDNVLGDFDHSHPIFLDDNDTLPMSKTALVGGMVSMTARKGTANRMGFHVGEHEIQSFIHQLMSGELDPIELMGRGTGHKQTRSSARNFNLSLAAAAHVYITLPFDLNHEQHHSAIGRARVSAMAGASVANLSMSKDKMSTSAGKGKAISDKGFSVMDRFDVAAQFALPFGPRILSSDESNNFTGYINPSADFHATVNNRTHHKLKVEFANPKKITTPAIDLIAAKLERYFTDNASAQLLINLQRKSPETPNLSGVQKLKILNTHFSQWYQDTEPHSRFDELKGIGPKAALLSLQSLVRQQEAYDNKDQVIAAAEYESSFKNLSRLDHASLCEYLSGLVGFSRSIHTDRIKAMMENDHQLRELIDQLRLNPHAVASVSLEFNTQTRDRIEKEWLARKLTQEDIHELLKDRENVRIKAISFSQTAKKSDGFTSPNFILGGSNSASVSLTEQLGSVLFHYPDDNDEVPVSYSLKGRIVSQQNGISTAMDSAQRAGYVVRKIN</sequence>
<dbReference type="OrthoDB" id="6722206at2"/>
<dbReference type="Pfam" id="PF11725">
    <property type="entry name" value="AvrE_T3Es"/>
    <property type="match status" value="1"/>
</dbReference>
<evidence type="ECO:0000313" key="2">
    <source>
        <dbReference type="Proteomes" id="UP000219271"/>
    </source>
</evidence>